<protein>
    <submittedName>
        <fullName evidence="2">Uncharacterized protein</fullName>
    </submittedName>
</protein>
<keyword evidence="1" id="KW-0472">Membrane</keyword>
<organism evidence="2 3">
    <name type="scientific">Sphagnum troendelagicum</name>
    <dbReference type="NCBI Taxonomy" id="128251"/>
    <lineage>
        <taxon>Eukaryota</taxon>
        <taxon>Viridiplantae</taxon>
        <taxon>Streptophyta</taxon>
        <taxon>Embryophyta</taxon>
        <taxon>Bryophyta</taxon>
        <taxon>Sphagnophytina</taxon>
        <taxon>Sphagnopsida</taxon>
        <taxon>Sphagnales</taxon>
        <taxon>Sphagnaceae</taxon>
        <taxon>Sphagnum</taxon>
    </lineage>
</organism>
<accession>A0ABP0TX32</accession>
<keyword evidence="3" id="KW-1185">Reference proteome</keyword>
<feature type="transmembrane region" description="Helical" evidence="1">
    <location>
        <begin position="54"/>
        <end position="74"/>
    </location>
</feature>
<feature type="non-terminal residue" evidence="2">
    <location>
        <position position="1"/>
    </location>
</feature>
<keyword evidence="1" id="KW-0812">Transmembrane</keyword>
<evidence type="ECO:0000313" key="3">
    <source>
        <dbReference type="Proteomes" id="UP001497512"/>
    </source>
</evidence>
<evidence type="ECO:0000313" key="2">
    <source>
        <dbReference type="EMBL" id="CAK9207233.1"/>
    </source>
</evidence>
<proteinExistence type="predicted"/>
<dbReference type="EMBL" id="OZ019907">
    <property type="protein sequence ID" value="CAK9207233.1"/>
    <property type="molecule type" value="Genomic_DNA"/>
</dbReference>
<dbReference type="Proteomes" id="UP001497512">
    <property type="component" value="Chromosome 15"/>
</dbReference>
<keyword evidence="1" id="KW-1133">Transmembrane helix</keyword>
<name>A0ABP0TX32_9BRYO</name>
<sequence length="121" mass="13322">LESLKAYPQFASCGWENSGSVASLSFSSFLSQALQKFNGLRVVRVVLYDGVCTVIIRTIEILFCIGTMFLWIAAGMRSFCTYSSHKVLMGYGYFDHSTGGSCPGATIMVFFIRPTFLNSAQ</sequence>
<reference evidence="2" key="1">
    <citation type="submission" date="2024-02" db="EMBL/GenBank/DDBJ databases">
        <authorList>
            <consortium name="ELIXIR-Norway"/>
            <consortium name="Elixir Norway"/>
        </authorList>
    </citation>
    <scope>NUCLEOTIDE SEQUENCE</scope>
</reference>
<evidence type="ECO:0000256" key="1">
    <source>
        <dbReference type="SAM" id="Phobius"/>
    </source>
</evidence>
<gene>
    <name evidence="2" type="ORF">CSSPTR1EN2_LOCUS8746</name>
</gene>